<evidence type="ECO:0000256" key="1">
    <source>
        <dbReference type="ARBA" id="ARBA00004123"/>
    </source>
</evidence>
<dbReference type="OrthoDB" id="1928087at2759"/>
<organism evidence="8 9">
    <name type="scientific">Diplocarpon coronariae</name>
    <dbReference type="NCBI Taxonomy" id="2795749"/>
    <lineage>
        <taxon>Eukaryota</taxon>
        <taxon>Fungi</taxon>
        <taxon>Dikarya</taxon>
        <taxon>Ascomycota</taxon>
        <taxon>Pezizomycotina</taxon>
        <taxon>Leotiomycetes</taxon>
        <taxon>Helotiales</taxon>
        <taxon>Drepanopezizaceae</taxon>
        <taxon>Diplocarpon</taxon>
    </lineage>
</organism>
<feature type="region of interest" description="Disordered" evidence="6">
    <location>
        <begin position="652"/>
        <end position="680"/>
    </location>
</feature>
<dbReference type="InterPro" id="IPR036570">
    <property type="entry name" value="HORMA_dom_sf"/>
</dbReference>
<dbReference type="GO" id="GO:0005634">
    <property type="term" value="C:nucleus"/>
    <property type="evidence" value="ECO:0007669"/>
    <property type="project" value="UniProtKB-SubCell"/>
</dbReference>
<dbReference type="AlphaFoldDB" id="A0A218ZH43"/>
<dbReference type="GO" id="GO:0051598">
    <property type="term" value="P:meiotic recombination checkpoint signaling"/>
    <property type="evidence" value="ECO:0007669"/>
    <property type="project" value="TreeGrafter"/>
</dbReference>
<evidence type="ECO:0000256" key="2">
    <source>
        <dbReference type="ARBA" id="ARBA00004286"/>
    </source>
</evidence>
<feature type="compositionally biased region" description="Low complexity" evidence="6">
    <location>
        <begin position="624"/>
        <end position="635"/>
    </location>
</feature>
<dbReference type="GO" id="GO:0005694">
    <property type="term" value="C:chromosome"/>
    <property type="evidence" value="ECO:0007669"/>
    <property type="project" value="UniProtKB-SubCell"/>
</dbReference>
<feature type="region of interest" description="Disordered" evidence="6">
    <location>
        <begin position="1"/>
        <end position="22"/>
    </location>
</feature>
<proteinExistence type="predicted"/>
<feature type="domain" description="HORMA" evidence="7">
    <location>
        <begin position="29"/>
        <end position="268"/>
    </location>
</feature>
<accession>A0A218ZH43</accession>
<dbReference type="GO" id="GO:0007130">
    <property type="term" value="P:synaptonemal complex assembly"/>
    <property type="evidence" value="ECO:0007669"/>
    <property type="project" value="TreeGrafter"/>
</dbReference>
<dbReference type="SUPFAM" id="SSF56019">
    <property type="entry name" value="The spindle assembly checkpoint protein mad2"/>
    <property type="match status" value="1"/>
</dbReference>
<feature type="compositionally biased region" description="Polar residues" evidence="6">
    <location>
        <begin position="671"/>
        <end position="680"/>
    </location>
</feature>
<evidence type="ECO:0000313" key="8">
    <source>
        <dbReference type="EMBL" id="OWP07084.1"/>
    </source>
</evidence>
<dbReference type="SUPFAM" id="SSF57903">
    <property type="entry name" value="FYVE/PHD zinc finger"/>
    <property type="match status" value="1"/>
</dbReference>
<keyword evidence="9" id="KW-1185">Reference proteome</keyword>
<dbReference type="PROSITE" id="PS50815">
    <property type="entry name" value="HORMA"/>
    <property type="match status" value="1"/>
</dbReference>
<evidence type="ECO:0000256" key="3">
    <source>
        <dbReference type="ARBA" id="ARBA00022454"/>
    </source>
</evidence>
<dbReference type="Proteomes" id="UP000242519">
    <property type="component" value="Unassembled WGS sequence"/>
</dbReference>
<dbReference type="Gene3D" id="3.30.900.10">
    <property type="entry name" value="HORMA domain"/>
    <property type="match status" value="1"/>
</dbReference>
<dbReference type="InterPro" id="IPR003511">
    <property type="entry name" value="HORMA_dom"/>
</dbReference>
<evidence type="ECO:0000259" key="7">
    <source>
        <dbReference type="PROSITE" id="PS50815"/>
    </source>
</evidence>
<dbReference type="Pfam" id="PF02301">
    <property type="entry name" value="HORMA"/>
    <property type="match status" value="1"/>
</dbReference>
<feature type="region of interest" description="Disordered" evidence="6">
    <location>
        <begin position="613"/>
        <end position="638"/>
    </location>
</feature>
<dbReference type="InterPro" id="IPR011011">
    <property type="entry name" value="Znf_FYVE_PHD"/>
</dbReference>
<dbReference type="InParanoid" id="A0A218ZH43"/>
<gene>
    <name evidence="8" type="ORF">B2J93_6664</name>
</gene>
<sequence length="721" mass="79710">MARKTASSAIPKVTPRTQPRQAPQILMEEQSFELARIAIAAMIFQVLHTRKAMPGAKWIQRGFDPTDSDSSYQAFVSGPASKSTGLIWKVPVPGHSQVDKLLERLGNGMSDALKRGYLHKVQLSFHQPGPAPLSDLDTIESYILTIAYGSNGTIPYLNTEMKDGQNSETSRITIVDGKKQLQSMVDKILEFLHKTRRSMNNGRFITYSLPAGSKISLQLAYTDATPDDYQPESFHPGNDSTRKILDLDTNGGTDVAMETGFHSVNCTINFPGLVNASKPQQVASTAVGSSEVPRYNGVDNHEFLTDSDKDSKRIYSVFYNASPELGRAGSSFAHYHSMPRQIVPYNPPRSPSMRSVSEGDNTQPDLVAKICQAGSSRILGAASQDTQQYFTDPASPVANFNIPHYSQEIWNELRHFAHDIATHRGDDDLDAPQSTRNVQCGYCKSFQHAVCYGYLHNQHDFHFCYSCLHIQSRLSPTGLADRVIDCLARRALRLFQSQGSLVESELSNHLNQTPATTANVLDSLIHEKLVIKNQDTSKSHKKKKTLATYTLIGDEESVVRAYFDPRKGLYALFPVLTAAFSNPDNAAEHISAEGGYPVASYSRGVFTVRGLPNHSRRATSCNDGTTQSGSSPSTPLCSRSRVARDRLFEHSRRTVSVRGNSQTPEARRPSPSETISPTASNFSYRSKRLAELSFEHRPAQRRKTGLMSPMLVGADFLEISQ</sequence>
<name>A0A218ZH43_9HELO</name>
<comment type="subcellular location">
    <subcellularLocation>
        <location evidence="2">Chromosome</location>
    </subcellularLocation>
    <subcellularLocation>
        <location evidence="1">Nucleus</location>
    </subcellularLocation>
</comment>
<dbReference type="PANTHER" id="PTHR48225:SF7">
    <property type="entry name" value="MEIOSIS-SPECIFIC PROTEIN HOP1"/>
    <property type="match status" value="1"/>
</dbReference>
<dbReference type="EMBL" id="MZNU01000020">
    <property type="protein sequence ID" value="OWP07084.1"/>
    <property type="molecule type" value="Genomic_DNA"/>
</dbReference>
<keyword evidence="3" id="KW-0158">Chromosome</keyword>
<dbReference type="PANTHER" id="PTHR48225">
    <property type="entry name" value="HORMA DOMAIN-CONTAINING PROTEIN 1"/>
    <property type="match status" value="1"/>
</dbReference>
<reference evidence="8 9" key="1">
    <citation type="submission" date="2017-04" db="EMBL/GenBank/DDBJ databases">
        <title>Draft genome sequence of Marssonina coronaria NL1: causal agent of apple blotch.</title>
        <authorList>
            <person name="Cheng Q."/>
        </authorList>
    </citation>
    <scope>NUCLEOTIDE SEQUENCE [LARGE SCALE GENOMIC DNA]</scope>
    <source>
        <strain evidence="8 9">NL1</strain>
    </source>
</reference>
<protein>
    <recommendedName>
        <fullName evidence="7">HORMA domain-containing protein</fullName>
    </recommendedName>
</protein>
<evidence type="ECO:0000256" key="6">
    <source>
        <dbReference type="SAM" id="MobiDB-lite"/>
    </source>
</evidence>
<keyword evidence="4" id="KW-0539">Nucleus</keyword>
<keyword evidence="5" id="KW-0469">Meiosis</keyword>
<dbReference type="InterPro" id="IPR051294">
    <property type="entry name" value="HORMA_MeioticProgression"/>
</dbReference>
<evidence type="ECO:0000313" key="9">
    <source>
        <dbReference type="Proteomes" id="UP000242519"/>
    </source>
</evidence>
<comment type="caution">
    <text evidence="8">The sequence shown here is derived from an EMBL/GenBank/DDBJ whole genome shotgun (WGS) entry which is preliminary data.</text>
</comment>
<evidence type="ECO:0000256" key="4">
    <source>
        <dbReference type="ARBA" id="ARBA00023242"/>
    </source>
</evidence>
<dbReference type="STRING" id="503106.A0A218ZH43"/>
<evidence type="ECO:0000256" key="5">
    <source>
        <dbReference type="ARBA" id="ARBA00023254"/>
    </source>
</evidence>